<dbReference type="AlphaFoldDB" id="A0A5M8PM02"/>
<dbReference type="EMBL" id="VXIT01000009">
    <property type="protein sequence ID" value="KAA6410449.1"/>
    <property type="molecule type" value="Genomic_DNA"/>
</dbReference>
<sequence length="73" mass="7921">MPLFSSRIWLDVTLLFCIILVICEHYYDNGLLWSFVETLPSFGGPLSGELCGHMAGSNMLDLVNAAGASDAIN</sequence>
<evidence type="ECO:0000313" key="1">
    <source>
        <dbReference type="EMBL" id="KAA6410449.1"/>
    </source>
</evidence>
<dbReference type="Proteomes" id="UP000324767">
    <property type="component" value="Unassembled WGS sequence"/>
</dbReference>
<reference evidence="1 2" key="1">
    <citation type="submission" date="2019-09" db="EMBL/GenBank/DDBJ databases">
        <title>The hologenome of the rock-dwelling lichen Lasallia pustulata.</title>
        <authorList>
            <person name="Greshake Tzovaras B."/>
            <person name="Segers F."/>
            <person name="Bicker A."/>
            <person name="Dal Grande F."/>
            <person name="Otte J."/>
            <person name="Hankeln T."/>
            <person name="Schmitt I."/>
            <person name="Ebersberger I."/>
        </authorList>
    </citation>
    <scope>NUCLEOTIDE SEQUENCE [LARGE SCALE GENOMIC DNA]</scope>
    <source>
        <strain evidence="1">A1-1</strain>
    </source>
</reference>
<gene>
    <name evidence="1" type="ORF">FRX48_05871</name>
</gene>
<proteinExistence type="predicted"/>
<evidence type="ECO:0000313" key="2">
    <source>
        <dbReference type="Proteomes" id="UP000324767"/>
    </source>
</evidence>
<comment type="caution">
    <text evidence="1">The sequence shown here is derived from an EMBL/GenBank/DDBJ whole genome shotgun (WGS) entry which is preliminary data.</text>
</comment>
<organism evidence="1 2">
    <name type="scientific">Lasallia pustulata</name>
    <dbReference type="NCBI Taxonomy" id="136370"/>
    <lineage>
        <taxon>Eukaryota</taxon>
        <taxon>Fungi</taxon>
        <taxon>Dikarya</taxon>
        <taxon>Ascomycota</taxon>
        <taxon>Pezizomycotina</taxon>
        <taxon>Lecanoromycetes</taxon>
        <taxon>OSLEUM clade</taxon>
        <taxon>Umbilicariomycetidae</taxon>
        <taxon>Umbilicariales</taxon>
        <taxon>Umbilicariaceae</taxon>
        <taxon>Lasallia</taxon>
    </lineage>
</organism>
<name>A0A5M8PM02_9LECA</name>
<protein>
    <submittedName>
        <fullName evidence="1">Uncharacterized protein</fullName>
    </submittedName>
</protein>
<accession>A0A5M8PM02</accession>